<evidence type="ECO:0000256" key="6">
    <source>
        <dbReference type="ARBA" id="ARBA00034908"/>
    </source>
</evidence>
<keyword evidence="2" id="KW-0645">Protease</keyword>
<sequence>MKTLAETCLPQCSLKIVSEEHRRPEVVANLLRGKPVLIPYDSDGNFEPCLKRGRSAHWAILHGICFVLQPSSFKGELEFLSDMDLKCHRMLHITNSVPDGGIAKLVKLVESQEAAVFVYASQGKSRHVALWELGLLLDSNKNLADFTTKYDISEFVVPDGGVSQGLSNQVLLFT</sequence>
<evidence type="ECO:0000256" key="2">
    <source>
        <dbReference type="ARBA" id="ARBA00022670"/>
    </source>
</evidence>
<proteinExistence type="evidence at transcript level"/>
<comment type="similarity">
    <text evidence="4">Belongs to the ACTMAP family.</text>
</comment>
<name>A0A1E1WZ38_9ACAR</name>
<dbReference type="GO" id="GO:0004177">
    <property type="term" value="F:aminopeptidase activity"/>
    <property type="evidence" value="ECO:0007669"/>
    <property type="project" value="UniProtKB-KW"/>
</dbReference>
<dbReference type="InterPro" id="IPR040043">
    <property type="entry name" value="ACTMAP"/>
</dbReference>
<accession>A0A1E1WZ38</accession>
<evidence type="ECO:0000256" key="4">
    <source>
        <dbReference type="ARBA" id="ARBA00034725"/>
    </source>
</evidence>
<evidence type="ECO:0000256" key="3">
    <source>
        <dbReference type="ARBA" id="ARBA00022801"/>
    </source>
</evidence>
<evidence type="ECO:0000256" key="5">
    <source>
        <dbReference type="ARBA" id="ARBA00034848"/>
    </source>
</evidence>
<dbReference type="Pfam" id="PF21646">
    <property type="entry name" value="ACTMAP-like_C"/>
    <property type="match status" value="1"/>
</dbReference>
<dbReference type="PANTHER" id="PTHR28631">
    <property type="entry name" value="UPF0692 PROTEIN C19ORF54"/>
    <property type="match status" value="1"/>
</dbReference>
<keyword evidence="1" id="KW-0031">Aminopeptidase</keyword>
<dbReference type="AlphaFoldDB" id="A0A1E1WZ38"/>
<protein>
    <recommendedName>
        <fullName evidence="5">Actin maturation protease</fullName>
    </recommendedName>
    <alternativeName>
        <fullName evidence="6">Actin aminopeptidase ACTMAP</fullName>
    </alternativeName>
</protein>
<dbReference type="PANTHER" id="PTHR28631:SF1">
    <property type="entry name" value="ACTIN MATURATION PROTEASE"/>
    <property type="match status" value="1"/>
</dbReference>
<evidence type="ECO:0000256" key="7">
    <source>
        <dbReference type="ARBA" id="ARBA00049041"/>
    </source>
</evidence>
<dbReference type="EMBL" id="GFAC01006950">
    <property type="protein sequence ID" value="JAT92238.1"/>
    <property type="molecule type" value="mRNA"/>
</dbReference>
<evidence type="ECO:0000256" key="1">
    <source>
        <dbReference type="ARBA" id="ARBA00022438"/>
    </source>
</evidence>
<dbReference type="GO" id="GO:0006508">
    <property type="term" value="P:proteolysis"/>
    <property type="evidence" value="ECO:0007669"/>
    <property type="project" value="UniProtKB-KW"/>
</dbReference>
<keyword evidence="3" id="KW-0378">Hydrolase</keyword>
<organism evidence="8">
    <name type="scientific">Amblyomma aureolatum</name>
    <dbReference type="NCBI Taxonomy" id="187763"/>
    <lineage>
        <taxon>Eukaryota</taxon>
        <taxon>Metazoa</taxon>
        <taxon>Ecdysozoa</taxon>
        <taxon>Arthropoda</taxon>
        <taxon>Chelicerata</taxon>
        <taxon>Arachnida</taxon>
        <taxon>Acari</taxon>
        <taxon>Parasitiformes</taxon>
        <taxon>Ixodida</taxon>
        <taxon>Ixodoidea</taxon>
        <taxon>Ixodidae</taxon>
        <taxon>Amblyomminae</taxon>
        <taxon>Amblyomma</taxon>
    </lineage>
</organism>
<comment type="catalytic activity">
    <reaction evidence="7">
        <text>N-terminal N(alpha)-acetyl-L-cysteinyl-L-aspartyl-[protein] + H2O = N-terminal L-aspartyl-[protein] + N-acetyl-L-cysteine</text>
        <dbReference type="Rhea" id="RHEA:74579"/>
        <dbReference type="Rhea" id="RHEA-COMP:12669"/>
        <dbReference type="Rhea" id="RHEA-COMP:18395"/>
        <dbReference type="ChEBI" id="CHEBI:15377"/>
        <dbReference type="ChEBI" id="CHEBI:64720"/>
        <dbReference type="ChEBI" id="CHEBI:78236"/>
        <dbReference type="ChEBI" id="CHEBI:193599"/>
    </reaction>
    <physiologicalReaction direction="left-to-right" evidence="7">
        <dbReference type="Rhea" id="RHEA:74580"/>
    </physiologicalReaction>
</comment>
<evidence type="ECO:0000313" key="8">
    <source>
        <dbReference type="EMBL" id="JAT92238.1"/>
    </source>
</evidence>
<reference evidence="8" key="1">
    <citation type="journal article" date="2017" name="Front. Cell. Infect. Microbiol.">
        <title>The Distinct Transcriptional Response of the Midgut of Amblyomma sculptum and Amblyomma aureolatum Ticks to Rickettsia rickettsii Correlates to Their Differences in Susceptibility to Infection.</title>
        <authorList>
            <person name="Martins L.A."/>
            <person name="Galletti M.F.B.M."/>
            <person name="Ribeiro J.M."/>
            <person name="Fujita A."/>
            <person name="Costa F.B."/>
            <person name="Labruna M.B."/>
            <person name="Daffre S."/>
            <person name="Fogaca A.C."/>
        </authorList>
    </citation>
    <scope>NUCLEOTIDE SEQUENCE</scope>
</reference>